<sequence>MRLSITRRIGALPFHPMALGALSSLQQILETSPNTVARTQALLSLPVKERAEFESPMLFVSPKHDGIRVLTHVPLEQAAAAKIGRPKSATLSKTTKRRPSRITEEEAPIVTCFSRFGRPLRGLFWIEKELELLRELCGDPNLSLDGELYVHTQALQAHLQGASSPPPWEMKGTDGFSLVSGLLQRFRGSAIALPTTHAELLRLTPEIPKYCIFDIVKYSPSLQRFNGTRTRKSLKAIQDAALAASGAPVVSLLAVTPNHTPFVQRLRALNFLMCLLDLHRSHYGSSSAGAGKHVQSVPYKSIDSIHSARTVLMEFTAAGYEGAVIRTSLNRYHAEDRKSGSQNGFRSTTAVKLLPMIEDEFVVWDIVTSPKFSGLECATKTGATFRVPFSSVAPEELQDSSSDLAMLKKLRGSRKADCFVVGTYVTLQFQSRLPSGIPRFPKLKGIRGGAGWYL</sequence>
<name>A0A0S4KNF7_BODSA</name>
<evidence type="ECO:0000256" key="3">
    <source>
        <dbReference type="ARBA" id="ARBA00022763"/>
    </source>
</evidence>
<keyword evidence="2" id="KW-0235">DNA replication</keyword>
<dbReference type="AlphaFoldDB" id="A0A0S4KNF7"/>
<evidence type="ECO:0000313" key="5">
    <source>
        <dbReference type="EMBL" id="CUI15152.1"/>
    </source>
</evidence>
<dbReference type="Gene3D" id="3.30.470.30">
    <property type="entry name" value="DNA ligase/mRNA capping enzyme"/>
    <property type="match status" value="1"/>
</dbReference>
<evidence type="ECO:0000256" key="4">
    <source>
        <dbReference type="ARBA" id="ARBA00023204"/>
    </source>
</evidence>
<dbReference type="OrthoDB" id="277431at2759"/>
<evidence type="ECO:0000313" key="6">
    <source>
        <dbReference type="Proteomes" id="UP000051952"/>
    </source>
</evidence>
<dbReference type="GO" id="GO:0006260">
    <property type="term" value="P:DNA replication"/>
    <property type="evidence" value="ECO:0007669"/>
    <property type="project" value="UniProtKB-KW"/>
</dbReference>
<gene>
    <name evidence="5" type="ORF">BSAL_27730</name>
</gene>
<proteinExistence type="predicted"/>
<reference evidence="6" key="1">
    <citation type="submission" date="2015-09" db="EMBL/GenBank/DDBJ databases">
        <authorList>
            <consortium name="Pathogen Informatics"/>
        </authorList>
    </citation>
    <scope>NUCLEOTIDE SEQUENCE [LARGE SCALE GENOMIC DNA]</scope>
    <source>
        <strain evidence="6">Lake Konstanz</strain>
    </source>
</reference>
<dbReference type="SUPFAM" id="SSF56091">
    <property type="entry name" value="DNA ligase/mRNA capping enzyme, catalytic domain"/>
    <property type="match status" value="1"/>
</dbReference>
<dbReference type="GO" id="GO:0006281">
    <property type="term" value="P:DNA repair"/>
    <property type="evidence" value="ECO:0007669"/>
    <property type="project" value="UniProtKB-KW"/>
</dbReference>
<keyword evidence="6" id="KW-1185">Reference proteome</keyword>
<protein>
    <submittedName>
        <fullName evidence="5">DNA ligase, putative</fullName>
    </submittedName>
</protein>
<dbReference type="VEuPathDB" id="TriTrypDB:BSAL_27730"/>
<dbReference type="PANTHER" id="PTHR47810">
    <property type="entry name" value="DNA LIGASE"/>
    <property type="match status" value="1"/>
</dbReference>
<evidence type="ECO:0000256" key="1">
    <source>
        <dbReference type="ARBA" id="ARBA00022598"/>
    </source>
</evidence>
<dbReference type="Proteomes" id="UP000051952">
    <property type="component" value="Unassembled WGS sequence"/>
</dbReference>
<keyword evidence="1 5" id="KW-0436">Ligase</keyword>
<keyword evidence="4" id="KW-0234">DNA repair</keyword>
<accession>A0A0S4KNF7</accession>
<organism evidence="5 6">
    <name type="scientific">Bodo saltans</name>
    <name type="common">Flagellated protozoan</name>
    <dbReference type="NCBI Taxonomy" id="75058"/>
    <lineage>
        <taxon>Eukaryota</taxon>
        <taxon>Discoba</taxon>
        <taxon>Euglenozoa</taxon>
        <taxon>Kinetoplastea</taxon>
        <taxon>Metakinetoplastina</taxon>
        <taxon>Eubodonida</taxon>
        <taxon>Bodonidae</taxon>
        <taxon>Bodo</taxon>
    </lineage>
</organism>
<evidence type="ECO:0000256" key="2">
    <source>
        <dbReference type="ARBA" id="ARBA00022705"/>
    </source>
</evidence>
<dbReference type="InterPro" id="IPR050326">
    <property type="entry name" value="NAD_dep_DNA_ligaseB"/>
</dbReference>
<keyword evidence="3" id="KW-0227">DNA damage</keyword>
<dbReference type="EMBL" id="CYKH01001850">
    <property type="protein sequence ID" value="CUI15152.1"/>
    <property type="molecule type" value="Genomic_DNA"/>
</dbReference>
<dbReference type="PANTHER" id="PTHR47810:SF5">
    <property type="entry name" value="LIGASE, PUTATIVE-RELATED"/>
    <property type="match status" value="1"/>
</dbReference>
<dbReference type="GO" id="GO:0016874">
    <property type="term" value="F:ligase activity"/>
    <property type="evidence" value="ECO:0007669"/>
    <property type="project" value="UniProtKB-KW"/>
</dbReference>